<dbReference type="InterPro" id="IPR000399">
    <property type="entry name" value="TPP-bd_CS"/>
</dbReference>
<dbReference type="Pfam" id="PF00205">
    <property type="entry name" value="TPP_enzyme_M"/>
    <property type="match status" value="1"/>
</dbReference>
<comment type="similarity">
    <text evidence="1 3">Belongs to the TPP enzyme family.</text>
</comment>
<name>A0A1G2ENP2_9BACT</name>
<sequence>MKVSDYIADFIARQGVKKIFMLSGSGSVYLDDSIAGKNLDFICVRNEATAPMMAESYARLTGKLGVACITSGPGGTNAVSGLSEAWVDSAPVLVISGQVDKKHTCHKANIKNLRSLGIQEIDIIPIVNSLTKYAQMVEDPDSIRYHLEKAVYLAKSGRPGPVWLDIPLDVQSSIIDEKMLEGWNPEASEKDLDKNKLKEAVMLLAESKRPLIIAGQGIRIAKSLDEFKNLIEKLKIPVILSRLGQDMLPFSYRYNLGHGGMKGLRYTKLIMSKSDLILSLGSRLAVPFVSDALSESAKIIMVDIDEAELKKPSIRVDLQINSDVKEFIEGLLKEDVKVDASDWLKDCQGYKESYPLAGPARNPIDLYYFVSRLDALSKENSVFVSDAGSSYYVTGQALRFEKGQREITSGAFASMGLAIPLAIGSASADPSRQILAITGDGSLELNIQELKTMSSCGLDIKLFVINNGGYVSIRNTQDALCGGRHVGSGQAEGLNFKKIADAFELPYESIQNYEEVDGKITEILNKKGPVFIEVVSDNCQKIIEPIKQI</sequence>
<comment type="caution">
    <text evidence="7">The sequence shown here is derived from an EMBL/GenBank/DDBJ whole genome shotgun (WGS) entry which is preliminary data.</text>
</comment>
<evidence type="ECO:0000259" key="4">
    <source>
        <dbReference type="Pfam" id="PF00205"/>
    </source>
</evidence>
<evidence type="ECO:0000256" key="1">
    <source>
        <dbReference type="ARBA" id="ARBA00007812"/>
    </source>
</evidence>
<feature type="domain" description="Thiamine pyrophosphate enzyme N-terminal TPP-binding" evidence="6">
    <location>
        <begin position="1"/>
        <end position="105"/>
    </location>
</feature>
<gene>
    <name evidence="7" type="ORF">A2365_00585</name>
</gene>
<dbReference type="Pfam" id="PF02776">
    <property type="entry name" value="TPP_enzyme_N"/>
    <property type="match status" value="1"/>
</dbReference>
<dbReference type="STRING" id="1801677.A2365_00585"/>
<evidence type="ECO:0008006" key="9">
    <source>
        <dbReference type="Google" id="ProtNLM"/>
    </source>
</evidence>
<dbReference type="GO" id="GO:0009099">
    <property type="term" value="P:L-valine biosynthetic process"/>
    <property type="evidence" value="ECO:0007669"/>
    <property type="project" value="TreeGrafter"/>
</dbReference>
<feature type="domain" description="Thiamine pyrophosphate enzyme TPP-binding" evidence="5">
    <location>
        <begin position="386"/>
        <end position="534"/>
    </location>
</feature>
<evidence type="ECO:0000313" key="8">
    <source>
        <dbReference type="Proteomes" id="UP000177740"/>
    </source>
</evidence>
<feature type="domain" description="Thiamine pyrophosphate enzyme central" evidence="4">
    <location>
        <begin position="197"/>
        <end position="331"/>
    </location>
</feature>
<dbReference type="GO" id="GO:0030976">
    <property type="term" value="F:thiamine pyrophosphate binding"/>
    <property type="evidence" value="ECO:0007669"/>
    <property type="project" value="InterPro"/>
</dbReference>
<evidence type="ECO:0000256" key="2">
    <source>
        <dbReference type="ARBA" id="ARBA00023052"/>
    </source>
</evidence>
<dbReference type="GO" id="GO:0000287">
    <property type="term" value="F:magnesium ion binding"/>
    <property type="evidence" value="ECO:0007669"/>
    <property type="project" value="InterPro"/>
</dbReference>
<evidence type="ECO:0000259" key="5">
    <source>
        <dbReference type="Pfam" id="PF02775"/>
    </source>
</evidence>
<dbReference type="SUPFAM" id="SSF52518">
    <property type="entry name" value="Thiamin diphosphate-binding fold (THDP-binding)"/>
    <property type="match status" value="2"/>
</dbReference>
<dbReference type="InterPro" id="IPR029035">
    <property type="entry name" value="DHS-like_NAD/FAD-binding_dom"/>
</dbReference>
<dbReference type="PANTHER" id="PTHR18968">
    <property type="entry name" value="THIAMINE PYROPHOSPHATE ENZYMES"/>
    <property type="match status" value="1"/>
</dbReference>
<evidence type="ECO:0000259" key="6">
    <source>
        <dbReference type="Pfam" id="PF02776"/>
    </source>
</evidence>
<accession>A0A1G2ENP2</accession>
<dbReference type="InterPro" id="IPR029061">
    <property type="entry name" value="THDP-binding"/>
</dbReference>
<dbReference type="Gene3D" id="3.40.50.970">
    <property type="match status" value="2"/>
</dbReference>
<protein>
    <recommendedName>
        <fullName evidence="9">Acetolactate synthase</fullName>
    </recommendedName>
</protein>
<dbReference type="GO" id="GO:0009097">
    <property type="term" value="P:isoleucine biosynthetic process"/>
    <property type="evidence" value="ECO:0007669"/>
    <property type="project" value="TreeGrafter"/>
</dbReference>
<dbReference type="CDD" id="cd07035">
    <property type="entry name" value="TPP_PYR_POX_like"/>
    <property type="match status" value="1"/>
</dbReference>
<dbReference type="SUPFAM" id="SSF52467">
    <property type="entry name" value="DHS-like NAD/FAD-binding domain"/>
    <property type="match status" value="1"/>
</dbReference>
<dbReference type="GO" id="GO:0003984">
    <property type="term" value="F:acetolactate synthase activity"/>
    <property type="evidence" value="ECO:0007669"/>
    <property type="project" value="TreeGrafter"/>
</dbReference>
<dbReference type="CDD" id="cd00568">
    <property type="entry name" value="TPP_enzymes"/>
    <property type="match status" value="1"/>
</dbReference>
<dbReference type="PANTHER" id="PTHR18968:SF142">
    <property type="entry name" value="ACETOLACTATE SYNTHASE"/>
    <property type="match status" value="1"/>
</dbReference>
<dbReference type="GO" id="GO:0050660">
    <property type="term" value="F:flavin adenine dinucleotide binding"/>
    <property type="evidence" value="ECO:0007669"/>
    <property type="project" value="TreeGrafter"/>
</dbReference>
<dbReference type="Pfam" id="PF02775">
    <property type="entry name" value="TPP_enzyme_C"/>
    <property type="match status" value="1"/>
</dbReference>
<dbReference type="AlphaFoldDB" id="A0A1G2ENP2"/>
<dbReference type="InterPro" id="IPR012001">
    <property type="entry name" value="Thiamin_PyroP_enz_TPP-bd_dom"/>
</dbReference>
<dbReference type="InterPro" id="IPR012000">
    <property type="entry name" value="Thiamin_PyroP_enz_cen_dom"/>
</dbReference>
<dbReference type="EMBL" id="MHMM01000010">
    <property type="protein sequence ID" value="OGZ27152.1"/>
    <property type="molecule type" value="Genomic_DNA"/>
</dbReference>
<evidence type="ECO:0000313" key="7">
    <source>
        <dbReference type="EMBL" id="OGZ27152.1"/>
    </source>
</evidence>
<evidence type="ECO:0000256" key="3">
    <source>
        <dbReference type="RuleBase" id="RU362132"/>
    </source>
</evidence>
<dbReference type="Proteomes" id="UP000177740">
    <property type="component" value="Unassembled WGS sequence"/>
</dbReference>
<dbReference type="PROSITE" id="PS00187">
    <property type="entry name" value="TPP_ENZYMES"/>
    <property type="match status" value="1"/>
</dbReference>
<reference evidence="7 8" key="1">
    <citation type="journal article" date="2016" name="Nat. Commun.">
        <title>Thousands of microbial genomes shed light on interconnected biogeochemical processes in an aquifer system.</title>
        <authorList>
            <person name="Anantharaman K."/>
            <person name="Brown C.T."/>
            <person name="Hug L.A."/>
            <person name="Sharon I."/>
            <person name="Castelle C.J."/>
            <person name="Probst A.J."/>
            <person name="Thomas B.C."/>
            <person name="Singh A."/>
            <person name="Wilkins M.J."/>
            <person name="Karaoz U."/>
            <person name="Brodie E.L."/>
            <person name="Williams K.H."/>
            <person name="Hubbard S.S."/>
            <person name="Banfield J.F."/>
        </authorList>
    </citation>
    <scope>NUCLEOTIDE SEQUENCE [LARGE SCALE GENOMIC DNA]</scope>
</reference>
<dbReference type="FunFam" id="3.40.50.970:FF:000007">
    <property type="entry name" value="Acetolactate synthase"/>
    <property type="match status" value="1"/>
</dbReference>
<keyword evidence="2 3" id="KW-0786">Thiamine pyrophosphate</keyword>
<organism evidence="7 8">
    <name type="scientific">Candidatus Nealsonbacteria bacterium RIFOXYB1_FULL_40_15</name>
    <dbReference type="NCBI Taxonomy" id="1801677"/>
    <lineage>
        <taxon>Bacteria</taxon>
        <taxon>Candidatus Nealsoniibacteriota</taxon>
    </lineage>
</organism>
<dbReference type="InterPro" id="IPR045229">
    <property type="entry name" value="TPP_enz"/>
</dbReference>
<dbReference type="InterPro" id="IPR011766">
    <property type="entry name" value="TPP_enzyme_TPP-bd"/>
</dbReference>
<dbReference type="GO" id="GO:0005948">
    <property type="term" value="C:acetolactate synthase complex"/>
    <property type="evidence" value="ECO:0007669"/>
    <property type="project" value="TreeGrafter"/>
</dbReference>
<dbReference type="Gene3D" id="3.40.50.1220">
    <property type="entry name" value="TPP-binding domain"/>
    <property type="match status" value="1"/>
</dbReference>
<proteinExistence type="inferred from homology"/>